<sequence length="317" mass="32623">MKNLIKKMAIATIALTMFSCSDDDNNSTPVDNTVTGLALRTPDLSLLVKALTKAGLADDLQTAGPFTVFAPTNQAFIDAGYTAAAIDDLTDAEIPALRELLLNHVVSGAVQSSGLTDDSYIKTLGKGAASATNTLSMFVDTTGGVTLNGSSSVITTTNGTTFNIIASNGVIHLVDEVITLPTIVDHALANDNFTDLVGLLSAQGLVPTLDGTVSSPFTVFAPINSAFTPAVEGVYGSLTSDNKTNLLKYHVVGGVNVLSNAIPTGQIGTLFTGNSFSITGVSIDDASATNKTIIVKDVQCSNGIIHAVDGVLIPAFN</sequence>
<dbReference type="InterPro" id="IPR050904">
    <property type="entry name" value="Adhesion/Biosynth-related"/>
</dbReference>
<dbReference type="RefSeq" id="WP_133533904.1">
    <property type="nucleotide sequence ID" value="NZ_SNXR01000017.1"/>
</dbReference>
<dbReference type="OrthoDB" id="9800666at2"/>
<protein>
    <submittedName>
        <fullName evidence="3">Putative surface protein with fasciclin (FAS1) repeats</fullName>
    </submittedName>
</protein>
<evidence type="ECO:0000313" key="4">
    <source>
        <dbReference type="Proteomes" id="UP000295260"/>
    </source>
</evidence>
<reference evidence="3 4" key="1">
    <citation type="submission" date="2019-03" db="EMBL/GenBank/DDBJ databases">
        <title>Genomic Encyclopedia of Archaeal and Bacterial Type Strains, Phase II (KMG-II): from individual species to whole genera.</title>
        <authorList>
            <person name="Goeker M."/>
        </authorList>
    </citation>
    <scope>NUCLEOTIDE SEQUENCE [LARGE SCALE GENOMIC DNA]</scope>
    <source>
        <strain evidence="3 4">DSM 25687</strain>
    </source>
</reference>
<evidence type="ECO:0000256" key="1">
    <source>
        <dbReference type="SAM" id="SignalP"/>
    </source>
</evidence>
<evidence type="ECO:0000259" key="2">
    <source>
        <dbReference type="PROSITE" id="PS50213"/>
    </source>
</evidence>
<gene>
    <name evidence="3" type="ORF">BC748_2709</name>
</gene>
<evidence type="ECO:0000313" key="3">
    <source>
        <dbReference type="EMBL" id="TDP57886.1"/>
    </source>
</evidence>
<organism evidence="3 4">
    <name type="scientific">Flavobacterium dankookense</name>
    <dbReference type="NCBI Taxonomy" id="706186"/>
    <lineage>
        <taxon>Bacteria</taxon>
        <taxon>Pseudomonadati</taxon>
        <taxon>Bacteroidota</taxon>
        <taxon>Flavobacteriia</taxon>
        <taxon>Flavobacteriales</taxon>
        <taxon>Flavobacteriaceae</taxon>
        <taxon>Flavobacterium</taxon>
    </lineage>
</organism>
<keyword evidence="4" id="KW-1185">Reference proteome</keyword>
<name>A0A4R6Q7U2_9FLAO</name>
<keyword evidence="1" id="KW-0732">Signal</keyword>
<accession>A0A4R6Q7U2</accession>
<dbReference type="InterPro" id="IPR036378">
    <property type="entry name" value="FAS1_dom_sf"/>
</dbReference>
<dbReference type="EMBL" id="SNXR01000017">
    <property type="protein sequence ID" value="TDP57886.1"/>
    <property type="molecule type" value="Genomic_DNA"/>
</dbReference>
<comment type="caution">
    <text evidence="3">The sequence shown here is derived from an EMBL/GenBank/DDBJ whole genome shotgun (WGS) entry which is preliminary data.</text>
</comment>
<dbReference type="Pfam" id="PF02469">
    <property type="entry name" value="Fasciclin"/>
    <property type="match status" value="2"/>
</dbReference>
<dbReference type="AlphaFoldDB" id="A0A4R6Q7U2"/>
<feature type="chain" id="PRO_5020246294" evidence="1">
    <location>
        <begin position="23"/>
        <end position="317"/>
    </location>
</feature>
<dbReference type="InterPro" id="IPR000782">
    <property type="entry name" value="FAS1_domain"/>
</dbReference>
<feature type="domain" description="FAS1" evidence="2">
    <location>
        <begin position="31"/>
        <end position="178"/>
    </location>
</feature>
<dbReference type="SMART" id="SM00554">
    <property type="entry name" value="FAS1"/>
    <property type="match status" value="2"/>
</dbReference>
<feature type="signal peptide" evidence="1">
    <location>
        <begin position="1"/>
        <end position="22"/>
    </location>
</feature>
<dbReference type="FunFam" id="2.30.180.10:FF:000032">
    <property type="entry name" value="Fasciclin domain-containing protein, putative"/>
    <property type="match status" value="1"/>
</dbReference>
<proteinExistence type="predicted"/>
<dbReference type="Proteomes" id="UP000295260">
    <property type="component" value="Unassembled WGS sequence"/>
</dbReference>
<dbReference type="GO" id="GO:0005615">
    <property type="term" value="C:extracellular space"/>
    <property type="evidence" value="ECO:0007669"/>
    <property type="project" value="TreeGrafter"/>
</dbReference>
<dbReference type="Gene3D" id="2.30.180.10">
    <property type="entry name" value="FAS1 domain"/>
    <property type="match status" value="2"/>
</dbReference>
<dbReference type="PROSITE" id="PS50213">
    <property type="entry name" value="FAS1"/>
    <property type="match status" value="2"/>
</dbReference>
<feature type="domain" description="FAS1" evidence="2">
    <location>
        <begin position="180"/>
        <end position="312"/>
    </location>
</feature>
<dbReference type="SUPFAM" id="SSF82153">
    <property type="entry name" value="FAS1 domain"/>
    <property type="match status" value="2"/>
</dbReference>
<dbReference type="PROSITE" id="PS51257">
    <property type="entry name" value="PROKAR_LIPOPROTEIN"/>
    <property type="match status" value="1"/>
</dbReference>
<dbReference type="PANTHER" id="PTHR10900:SF77">
    <property type="entry name" value="FI19380P1"/>
    <property type="match status" value="1"/>
</dbReference>
<dbReference type="PANTHER" id="PTHR10900">
    <property type="entry name" value="PERIOSTIN-RELATED"/>
    <property type="match status" value="1"/>
</dbReference>